<feature type="non-terminal residue" evidence="2">
    <location>
        <position position="383"/>
    </location>
</feature>
<gene>
    <name evidence="2" type="ORF">TSOC_001519</name>
</gene>
<dbReference type="AlphaFoldDB" id="A0A2J8AGN1"/>
<sequence length="383" mass="40549">MALARVATRGAVVLERSALLARPWCCATTANTFASTSQKDDDEARQAPGGDSAAAAGPASASPTSSSDASTSGRLPGWLRGPDGNKPNKALEEEWEEVQDPQTGAVAWRSVLTGQTTVAGAPKPDTWIEVVDKRTGLLYFWCRRTGQTTVLGEPKPGPYGRKLQLDADDLAEHEGDWTATRTDAGRGSPGSTTRMEVTSHRTSGNLQPAVRQWLAGQGAVVLERSALLARPWCCATTANTFASTSQKDDDEARQAPGGDSAAAAGPASASPTSSSDASTSGRLPGWLRGPDGNKPNKALEEEWEEVQDPQTGAVAWRSVLTGQTTVAGAPKPDTWIEVVDKRTGLLYFWCRRTGQTTVLGEPKPGPYGRKLQLDADDLAEHEG</sequence>
<reference evidence="2 3" key="1">
    <citation type="journal article" date="2017" name="Mol. Biol. Evol.">
        <title>The 4-celled Tetrabaena socialis nuclear genome reveals the essential components for genetic control of cell number at the origin of multicellularity in the volvocine lineage.</title>
        <authorList>
            <person name="Featherston J."/>
            <person name="Arakaki Y."/>
            <person name="Hanschen E.R."/>
            <person name="Ferris P.J."/>
            <person name="Michod R.E."/>
            <person name="Olson B.J.S.C."/>
            <person name="Nozaki H."/>
            <person name="Durand P.M."/>
        </authorList>
    </citation>
    <scope>NUCLEOTIDE SEQUENCE [LARGE SCALE GENOMIC DNA]</scope>
    <source>
        <strain evidence="2 3">NIES-571</strain>
    </source>
</reference>
<feature type="region of interest" description="Disordered" evidence="1">
    <location>
        <begin position="173"/>
        <end position="204"/>
    </location>
</feature>
<evidence type="ECO:0000313" key="3">
    <source>
        <dbReference type="Proteomes" id="UP000236333"/>
    </source>
</evidence>
<feature type="region of interest" description="Disordered" evidence="1">
    <location>
        <begin position="241"/>
        <end position="296"/>
    </location>
</feature>
<accession>A0A2J8AGN1</accession>
<dbReference type="OrthoDB" id="195748at2759"/>
<organism evidence="2 3">
    <name type="scientific">Tetrabaena socialis</name>
    <dbReference type="NCBI Taxonomy" id="47790"/>
    <lineage>
        <taxon>Eukaryota</taxon>
        <taxon>Viridiplantae</taxon>
        <taxon>Chlorophyta</taxon>
        <taxon>core chlorophytes</taxon>
        <taxon>Chlorophyceae</taxon>
        <taxon>CS clade</taxon>
        <taxon>Chlamydomonadales</taxon>
        <taxon>Tetrabaenaceae</taxon>
        <taxon>Tetrabaena</taxon>
    </lineage>
</organism>
<evidence type="ECO:0000256" key="1">
    <source>
        <dbReference type="SAM" id="MobiDB-lite"/>
    </source>
</evidence>
<proteinExistence type="predicted"/>
<feature type="compositionally biased region" description="Low complexity" evidence="1">
    <location>
        <begin position="255"/>
        <end position="281"/>
    </location>
</feature>
<evidence type="ECO:0008006" key="4">
    <source>
        <dbReference type="Google" id="ProtNLM"/>
    </source>
</evidence>
<feature type="compositionally biased region" description="Low complexity" evidence="1">
    <location>
        <begin position="47"/>
        <end position="73"/>
    </location>
</feature>
<dbReference type="EMBL" id="PGGS01000025">
    <property type="protein sequence ID" value="PNH11662.1"/>
    <property type="molecule type" value="Genomic_DNA"/>
</dbReference>
<feature type="region of interest" description="Disordered" evidence="1">
    <location>
        <begin position="360"/>
        <end position="383"/>
    </location>
</feature>
<evidence type="ECO:0000313" key="2">
    <source>
        <dbReference type="EMBL" id="PNH11662.1"/>
    </source>
</evidence>
<name>A0A2J8AGN1_9CHLO</name>
<feature type="region of interest" description="Disordered" evidence="1">
    <location>
        <begin position="31"/>
        <end position="88"/>
    </location>
</feature>
<feature type="compositionally biased region" description="Polar residues" evidence="1">
    <location>
        <begin position="189"/>
        <end position="204"/>
    </location>
</feature>
<protein>
    <recommendedName>
        <fullName evidence="4">WW domain-containing protein</fullName>
    </recommendedName>
</protein>
<dbReference type="Proteomes" id="UP000236333">
    <property type="component" value="Unassembled WGS sequence"/>
</dbReference>
<comment type="caution">
    <text evidence="2">The sequence shown here is derived from an EMBL/GenBank/DDBJ whole genome shotgun (WGS) entry which is preliminary data.</text>
</comment>
<keyword evidence="3" id="KW-1185">Reference proteome</keyword>